<dbReference type="Proteomes" id="UP000292702">
    <property type="component" value="Unassembled WGS sequence"/>
</dbReference>
<keyword evidence="3" id="KW-1133">Transmembrane helix</keyword>
<accession>A0A4R0RTT9</accession>
<feature type="transmembrane region" description="Helical" evidence="3">
    <location>
        <begin position="108"/>
        <end position="129"/>
    </location>
</feature>
<keyword evidence="3" id="KW-0472">Membrane</keyword>
<protein>
    <recommendedName>
        <fullName evidence="6">PABS domain-containing protein</fullName>
    </recommendedName>
</protein>
<dbReference type="InterPro" id="IPR029063">
    <property type="entry name" value="SAM-dependent_MTases_sf"/>
</dbReference>
<keyword evidence="1" id="KW-0620">Polyamine biosynthesis</keyword>
<dbReference type="SUPFAM" id="SSF53335">
    <property type="entry name" value="S-adenosyl-L-methionine-dependent methyltransferases"/>
    <property type="match status" value="1"/>
</dbReference>
<sequence length="657" mass="70983">MNTAQPEPTRSPLASAIANAFCLVILVGTSLSTFGYLRALEPLYGPAAASYNLNKVVWAACIFGSLAPTIPVWPAVFGGGLLVAAMPLSAYWVAVYTGRMGDVIWGPVVTHLVVIAPVLYLASALVKALQETPSAPDQTGVSNAAASMIGLPVCRMAIMSLQDIWPLIPYLKNIDENVLLQTLGSAAVTIWVISPFLIPAPEQAVVPAKEAEPVSPGKPKSKKKGKGGNDEKKIENLATSPPTKSTPQKPAQSAFSKHSWRTMILPSIPLLINFGLPPTLVKPLTQPWDHPSAPLRVLSSVRTPYSGVVVVGDILPPRTPEEASNLTYPTSLRYMRAGHSLLGGTWIGDKAIARDRNGHVAIDESGTPLGDSIYSTFVLQEAARLVALPDERAPKTALTIGLGTGIVASAFIKHGLSTTIVELDPAVHEAARRFFGLATPEPGKLVLSDARAWVNKKRRALEGADVTGVGAGEANSQGLFDIVVHDCFSGGGVPGHMFTVGFWEDLKAVMHPTGVVAVNFAGKLGSDSSRAIVLTLNKVFGRCRAFHDSMETLSQNQLNNDFINWVFFCTPSTDPINFRPPVEADLLNSYLRDRVLTTLPEREIDLNRITGHVAESDLEKYILTDMRNPLVDWQRTDALHHWKVMREVLPDVFWEAY</sequence>
<feature type="region of interest" description="Disordered" evidence="2">
    <location>
        <begin position="208"/>
        <end position="253"/>
    </location>
</feature>
<dbReference type="STRING" id="92696.A0A4R0RTT9"/>
<reference evidence="4 5" key="1">
    <citation type="submission" date="2018-11" db="EMBL/GenBank/DDBJ databases">
        <title>Genome assembly of Steccherinum ochraceum LE-BIN_3174, the white-rot fungus of the Steccherinaceae family (The Residual Polyporoid clade, Polyporales, Basidiomycota).</title>
        <authorList>
            <person name="Fedorova T.V."/>
            <person name="Glazunova O.A."/>
            <person name="Landesman E.O."/>
            <person name="Moiseenko K.V."/>
            <person name="Psurtseva N.V."/>
            <person name="Savinova O.S."/>
            <person name="Shakhova N.V."/>
            <person name="Tyazhelova T.V."/>
            <person name="Vasina D.V."/>
        </authorList>
    </citation>
    <scope>NUCLEOTIDE SEQUENCE [LARGE SCALE GENOMIC DNA]</scope>
    <source>
        <strain evidence="4 5">LE-BIN_3174</strain>
    </source>
</reference>
<feature type="transmembrane region" description="Helical" evidence="3">
    <location>
        <begin position="16"/>
        <end position="37"/>
    </location>
</feature>
<dbReference type="OrthoDB" id="2016285at2759"/>
<evidence type="ECO:0000256" key="1">
    <source>
        <dbReference type="ARBA" id="ARBA00023115"/>
    </source>
</evidence>
<evidence type="ECO:0000313" key="4">
    <source>
        <dbReference type="EMBL" id="TCD69885.1"/>
    </source>
</evidence>
<dbReference type="PANTHER" id="PTHR43317:SF1">
    <property type="entry name" value="THERMOSPERMINE SYNTHASE ACAULIS5"/>
    <property type="match status" value="1"/>
</dbReference>
<proteinExistence type="predicted"/>
<organism evidence="4 5">
    <name type="scientific">Steccherinum ochraceum</name>
    <dbReference type="NCBI Taxonomy" id="92696"/>
    <lineage>
        <taxon>Eukaryota</taxon>
        <taxon>Fungi</taxon>
        <taxon>Dikarya</taxon>
        <taxon>Basidiomycota</taxon>
        <taxon>Agaricomycotina</taxon>
        <taxon>Agaricomycetes</taxon>
        <taxon>Polyporales</taxon>
        <taxon>Steccherinaceae</taxon>
        <taxon>Steccherinum</taxon>
    </lineage>
</organism>
<dbReference type="GO" id="GO:0006596">
    <property type="term" value="P:polyamine biosynthetic process"/>
    <property type="evidence" value="ECO:0007669"/>
    <property type="project" value="UniProtKB-KW"/>
</dbReference>
<dbReference type="EMBL" id="RWJN01000032">
    <property type="protein sequence ID" value="TCD69885.1"/>
    <property type="molecule type" value="Genomic_DNA"/>
</dbReference>
<feature type="transmembrane region" description="Helical" evidence="3">
    <location>
        <begin position="73"/>
        <end position="96"/>
    </location>
</feature>
<comment type="caution">
    <text evidence="4">The sequence shown here is derived from an EMBL/GenBank/DDBJ whole genome shotgun (WGS) entry which is preliminary data.</text>
</comment>
<evidence type="ECO:0000313" key="5">
    <source>
        <dbReference type="Proteomes" id="UP000292702"/>
    </source>
</evidence>
<gene>
    <name evidence="4" type="ORF">EIP91_005962</name>
</gene>
<dbReference type="Gene3D" id="3.40.50.150">
    <property type="entry name" value="Vaccinia Virus protein VP39"/>
    <property type="match status" value="1"/>
</dbReference>
<evidence type="ECO:0000256" key="2">
    <source>
        <dbReference type="SAM" id="MobiDB-lite"/>
    </source>
</evidence>
<dbReference type="AlphaFoldDB" id="A0A4R0RTT9"/>
<evidence type="ECO:0000256" key="3">
    <source>
        <dbReference type="SAM" id="Phobius"/>
    </source>
</evidence>
<feature type="compositionally biased region" description="Low complexity" evidence="2">
    <location>
        <begin position="238"/>
        <end position="252"/>
    </location>
</feature>
<keyword evidence="3" id="KW-0812">Transmembrane</keyword>
<keyword evidence="5" id="KW-1185">Reference proteome</keyword>
<dbReference type="PANTHER" id="PTHR43317">
    <property type="entry name" value="THERMOSPERMINE SYNTHASE ACAULIS5"/>
    <property type="match status" value="1"/>
</dbReference>
<evidence type="ECO:0008006" key="6">
    <source>
        <dbReference type="Google" id="ProtNLM"/>
    </source>
</evidence>
<name>A0A4R0RTT9_9APHY</name>